<feature type="domain" description="Ferritin/DPS" evidence="3">
    <location>
        <begin position="13"/>
        <end position="156"/>
    </location>
</feature>
<dbReference type="EMBL" id="AZGB01000018">
    <property type="protein sequence ID" value="KRM05635.1"/>
    <property type="molecule type" value="Genomic_DNA"/>
</dbReference>
<dbReference type="AlphaFoldDB" id="A0A0R1VS19"/>
<protein>
    <submittedName>
        <fullName evidence="4">Ferritin Dps family protein</fullName>
    </submittedName>
</protein>
<comment type="caution">
    <text evidence="4">The sequence shown here is derived from an EMBL/GenBank/DDBJ whole genome shotgun (WGS) entry which is preliminary data.</text>
</comment>
<evidence type="ECO:0000259" key="3">
    <source>
        <dbReference type="Pfam" id="PF00210"/>
    </source>
</evidence>
<dbReference type="PANTHER" id="PTHR42932:SF1">
    <property type="entry name" value="GENERAL STRESS PROTEIN 20U"/>
    <property type="match status" value="1"/>
</dbReference>
<evidence type="ECO:0000256" key="1">
    <source>
        <dbReference type="ARBA" id="ARBA00009497"/>
    </source>
</evidence>
<accession>A0A0R1VS19</accession>
<dbReference type="InterPro" id="IPR002177">
    <property type="entry name" value="DPS_DNA-bd"/>
</dbReference>
<dbReference type="Gene3D" id="1.20.1260.10">
    <property type="match status" value="1"/>
</dbReference>
<name>A0A0R1VS19_9LACO</name>
<dbReference type="STRING" id="1423750.FC89_GL001339"/>
<dbReference type="PATRIC" id="fig|1423750.3.peg.1371"/>
<dbReference type="InterPro" id="IPR023188">
    <property type="entry name" value="DPS_DNA-bd_CS"/>
</dbReference>
<dbReference type="PANTHER" id="PTHR42932">
    <property type="entry name" value="GENERAL STRESS PROTEIN 20U"/>
    <property type="match status" value="1"/>
</dbReference>
<dbReference type="GO" id="GO:0008199">
    <property type="term" value="F:ferric iron binding"/>
    <property type="evidence" value="ECO:0007669"/>
    <property type="project" value="InterPro"/>
</dbReference>
<dbReference type="CDD" id="cd01043">
    <property type="entry name" value="DPS"/>
    <property type="match status" value="1"/>
</dbReference>
<dbReference type="Pfam" id="PF00210">
    <property type="entry name" value="Ferritin"/>
    <property type="match status" value="1"/>
</dbReference>
<dbReference type="InterPro" id="IPR012347">
    <property type="entry name" value="Ferritin-like"/>
</dbReference>
<dbReference type="InterPro" id="IPR009078">
    <property type="entry name" value="Ferritin-like_SF"/>
</dbReference>
<evidence type="ECO:0000313" key="4">
    <source>
        <dbReference type="EMBL" id="KRM05635.1"/>
    </source>
</evidence>
<dbReference type="Proteomes" id="UP000051451">
    <property type="component" value="Unassembled WGS sequence"/>
</dbReference>
<dbReference type="PRINTS" id="PR01346">
    <property type="entry name" value="HELNAPAPROT"/>
</dbReference>
<dbReference type="PIRSF" id="PIRSF005900">
    <property type="entry name" value="Dps"/>
    <property type="match status" value="1"/>
</dbReference>
<dbReference type="InterPro" id="IPR008331">
    <property type="entry name" value="Ferritin_DPS_dom"/>
</dbReference>
<comment type="similarity">
    <text evidence="1 2">Belongs to the Dps family.</text>
</comment>
<reference evidence="4 5" key="1">
    <citation type="journal article" date="2015" name="Genome Announc.">
        <title>Expanding the biotechnology potential of lactobacilli through comparative genomics of 213 strains and associated genera.</title>
        <authorList>
            <person name="Sun Z."/>
            <person name="Harris H.M."/>
            <person name="McCann A."/>
            <person name="Guo C."/>
            <person name="Argimon S."/>
            <person name="Zhang W."/>
            <person name="Yang X."/>
            <person name="Jeffery I.B."/>
            <person name="Cooney J.C."/>
            <person name="Kagawa T.F."/>
            <person name="Liu W."/>
            <person name="Song Y."/>
            <person name="Salvetti E."/>
            <person name="Wrobel A."/>
            <person name="Rasinkangas P."/>
            <person name="Parkhill J."/>
            <person name="Rea M.C."/>
            <person name="O'Sullivan O."/>
            <person name="Ritari J."/>
            <person name="Douillard F.P."/>
            <person name="Paul Ross R."/>
            <person name="Yang R."/>
            <person name="Briner A.E."/>
            <person name="Felis G.E."/>
            <person name="de Vos W.M."/>
            <person name="Barrangou R."/>
            <person name="Klaenhammer T.R."/>
            <person name="Caufield P.W."/>
            <person name="Cui Y."/>
            <person name="Zhang H."/>
            <person name="O'Toole P.W."/>
        </authorList>
    </citation>
    <scope>NUCLEOTIDE SEQUENCE [LARGE SCALE GENOMIC DNA]</scope>
    <source>
        <strain evidence="4 5">DSM 18630</strain>
    </source>
</reference>
<evidence type="ECO:0000313" key="5">
    <source>
        <dbReference type="Proteomes" id="UP000051451"/>
    </source>
</evidence>
<dbReference type="OrthoDB" id="9797023at2"/>
<dbReference type="GeneID" id="98319349"/>
<dbReference type="PROSITE" id="PS00818">
    <property type="entry name" value="DPS_1"/>
    <property type="match status" value="1"/>
</dbReference>
<dbReference type="SUPFAM" id="SSF47240">
    <property type="entry name" value="Ferritin-like"/>
    <property type="match status" value="1"/>
</dbReference>
<organism evidence="4 5">
    <name type="scientific">Liquorilactobacillus ghanensis DSM 18630</name>
    <dbReference type="NCBI Taxonomy" id="1423750"/>
    <lineage>
        <taxon>Bacteria</taxon>
        <taxon>Bacillati</taxon>
        <taxon>Bacillota</taxon>
        <taxon>Bacilli</taxon>
        <taxon>Lactobacillales</taxon>
        <taxon>Lactobacillaceae</taxon>
        <taxon>Liquorilactobacillus</taxon>
    </lineage>
</organism>
<dbReference type="PROSITE" id="PS00819">
    <property type="entry name" value="DPS_2"/>
    <property type="match status" value="1"/>
</dbReference>
<proteinExistence type="inferred from homology"/>
<dbReference type="GO" id="GO:0016722">
    <property type="term" value="F:oxidoreductase activity, acting on metal ions"/>
    <property type="evidence" value="ECO:0007669"/>
    <property type="project" value="InterPro"/>
</dbReference>
<gene>
    <name evidence="4" type="ORF">FC89_GL001339</name>
</gene>
<keyword evidence="5" id="KW-1185">Reference proteome</keyword>
<evidence type="ECO:0000256" key="2">
    <source>
        <dbReference type="RuleBase" id="RU003875"/>
    </source>
</evidence>
<sequence>MIKEKYDFPATLQHLNQLVADLSQLQVNVQQTHWYMRGSEFFRLHPLMDDYKDQLADQLDTIAERIIALGGSPLATTHEFIEHTKLPDEEITWGQYKLPELMKRLLEQFKYLRDQYQQGIEITDEEKDFPTQDILNGYKSDLDKIIWMISAFLDQAPLND</sequence>
<dbReference type="RefSeq" id="WP_057872077.1">
    <property type="nucleotide sequence ID" value="NZ_AZGB01000018.1"/>
</dbReference>